<proteinExistence type="predicted"/>
<accession>A0AAV8WQ77</accession>
<keyword evidence="5" id="KW-0539">Nucleus</keyword>
<dbReference type="InterPro" id="IPR052035">
    <property type="entry name" value="ZnF_BED_domain_contain"/>
</dbReference>
<sequence length="193" mass="22159">MVTDNAKNMRKTGSLLEIKYPHMCSYGCMAYTFHLLCSDIIKTDSVDEIIHRAKTIIKTITASQLISAHFAEIKSALSLSAFLSLPVVTRWGSHVKCLEDHLKYKFVLKRLCICEDVSIQNKLEAIKDIILVENETNKFWSNVTEIKDLLKPITESITVLESDCPRIHLVCQMFNKIKVKTIFLQIWIFLLLL</sequence>
<dbReference type="InterPro" id="IPR007021">
    <property type="entry name" value="DUF659"/>
</dbReference>
<dbReference type="AlphaFoldDB" id="A0AAV8WQ77"/>
<protein>
    <recommendedName>
        <fullName evidence="6">DUF659 domain-containing protein</fullName>
    </recommendedName>
</protein>
<gene>
    <name evidence="7" type="ORF">NQ314_018958</name>
</gene>
<evidence type="ECO:0000313" key="7">
    <source>
        <dbReference type="EMBL" id="KAJ8928488.1"/>
    </source>
</evidence>
<dbReference type="Proteomes" id="UP001162156">
    <property type="component" value="Unassembled WGS sequence"/>
</dbReference>
<dbReference type="PANTHER" id="PTHR46481">
    <property type="entry name" value="ZINC FINGER BED DOMAIN-CONTAINING PROTEIN 4"/>
    <property type="match status" value="1"/>
</dbReference>
<dbReference type="Pfam" id="PF04937">
    <property type="entry name" value="DUF659"/>
    <property type="match status" value="1"/>
</dbReference>
<evidence type="ECO:0000256" key="4">
    <source>
        <dbReference type="ARBA" id="ARBA00022833"/>
    </source>
</evidence>
<evidence type="ECO:0000256" key="3">
    <source>
        <dbReference type="ARBA" id="ARBA00022771"/>
    </source>
</evidence>
<keyword evidence="4" id="KW-0862">Zinc</keyword>
<organism evidence="7 8">
    <name type="scientific">Rhamnusium bicolor</name>
    <dbReference type="NCBI Taxonomy" id="1586634"/>
    <lineage>
        <taxon>Eukaryota</taxon>
        <taxon>Metazoa</taxon>
        <taxon>Ecdysozoa</taxon>
        <taxon>Arthropoda</taxon>
        <taxon>Hexapoda</taxon>
        <taxon>Insecta</taxon>
        <taxon>Pterygota</taxon>
        <taxon>Neoptera</taxon>
        <taxon>Endopterygota</taxon>
        <taxon>Coleoptera</taxon>
        <taxon>Polyphaga</taxon>
        <taxon>Cucujiformia</taxon>
        <taxon>Chrysomeloidea</taxon>
        <taxon>Cerambycidae</taxon>
        <taxon>Lepturinae</taxon>
        <taxon>Rhagiini</taxon>
        <taxon>Rhamnusium</taxon>
    </lineage>
</organism>
<comment type="subcellular location">
    <subcellularLocation>
        <location evidence="1">Nucleus</location>
    </subcellularLocation>
</comment>
<evidence type="ECO:0000313" key="8">
    <source>
        <dbReference type="Proteomes" id="UP001162156"/>
    </source>
</evidence>
<reference evidence="7" key="1">
    <citation type="journal article" date="2023" name="Insect Mol. Biol.">
        <title>Genome sequencing provides insights into the evolution of gene families encoding plant cell wall-degrading enzymes in longhorned beetles.</title>
        <authorList>
            <person name="Shin N.R."/>
            <person name="Okamura Y."/>
            <person name="Kirsch R."/>
            <person name="Pauchet Y."/>
        </authorList>
    </citation>
    <scope>NUCLEOTIDE SEQUENCE</scope>
    <source>
        <strain evidence="7">RBIC_L_NR</strain>
    </source>
</reference>
<keyword evidence="2" id="KW-0479">Metal-binding</keyword>
<evidence type="ECO:0000259" key="6">
    <source>
        <dbReference type="Pfam" id="PF04937"/>
    </source>
</evidence>
<dbReference type="EMBL" id="JANEYF010005365">
    <property type="protein sequence ID" value="KAJ8928488.1"/>
    <property type="molecule type" value="Genomic_DNA"/>
</dbReference>
<dbReference type="InterPro" id="IPR012337">
    <property type="entry name" value="RNaseH-like_sf"/>
</dbReference>
<dbReference type="SUPFAM" id="SSF53098">
    <property type="entry name" value="Ribonuclease H-like"/>
    <property type="match status" value="1"/>
</dbReference>
<comment type="caution">
    <text evidence="7">The sequence shown here is derived from an EMBL/GenBank/DDBJ whole genome shotgun (WGS) entry which is preliminary data.</text>
</comment>
<name>A0AAV8WQ77_9CUCU</name>
<dbReference type="GO" id="GO:0008270">
    <property type="term" value="F:zinc ion binding"/>
    <property type="evidence" value="ECO:0007669"/>
    <property type="project" value="UniProtKB-KW"/>
</dbReference>
<keyword evidence="3" id="KW-0863">Zinc-finger</keyword>
<keyword evidence="8" id="KW-1185">Reference proteome</keyword>
<evidence type="ECO:0000256" key="2">
    <source>
        <dbReference type="ARBA" id="ARBA00022723"/>
    </source>
</evidence>
<feature type="domain" description="DUF659" evidence="6">
    <location>
        <begin position="2"/>
        <end position="56"/>
    </location>
</feature>
<evidence type="ECO:0000256" key="5">
    <source>
        <dbReference type="ARBA" id="ARBA00023242"/>
    </source>
</evidence>
<dbReference type="GO" id="GO:0005634">
    <property type="term" value="C:nucleus"/>
    <property type="evidence" value="ECO:0007669"/>
    <property type="project" value="UniProtKB-SubCell"/>
</dbReference>
<dbReference type="PANTHER" id="PTHR46481:SF10">
    <property type="entry name" value="ZINC FINGER BED DOMAIN-CONTAINING PROTEIN 39"/>
    <property type="match status" value="1"/>
</dbReference>
<evidence type="ECO:0000256" key="1">
    <source>
        <dbReference type="ARBA" id="ARBA00004123"/>
    </source>
</evidence>